<protein>
    <submittedName>
        <fullName evidence="2">Uncharacterized protein</fullName>
    </submittedName>
</protein>
<evidence type="ECO:0000313" key="2">
    <source>
        <dbReference type="EMBL" id="KAL3417432.1"/>
    </source>
</evidence>
<reference evidence="2 3" key="1">
    <citation type="submission" date="2024-06" db="EMBL/GenBank/DDBJ databases">
        <title>Complete genome of Phlyctema vagabunda strain 19-DSS-EL-015.</title>
        <authorList>
            <person name="Fiorenzani C."/>
        </authorList>
    </citation>
    <scope>NUCLEOTIDE SEQUENCE [LARGE SCALE GENOMIC DNA]</scope>
    <source>
        <strain evidence="2 3">19-DSS-EL-015</strain>
    </source>
</reference>
<feature type="compositionally biased region" description="Polar residues" evidence="1">
    <location>
        <begin position="1"/>
        <end position="11"/>
    </location>
</feature>
<dbReference type="PANTHER" id="PTHR42085:SF2">
    <property type="entry name" value="F-BOX DOMAIN-CONTAINING PROTEIN"/>
    <property type="match status" value="1"/>
</dbReference>
<comment type="caution">
    <text evidence="2">The sequence shown here is derived from an EMBL/GenBank/DDBJ whole genome shotgun (WGS) entry which is preliminary data.</text>
</comment>
<feature type="region of interest" description="Disordered" evidence="1">
    <location>
        <begin position="1"/>
        <end position="23"/>
    </location>
</feature>
<dbReference type="Proteomes" id="UP001629113">
    <property type="component" value="Unassembled WGS sequence"/>
</dbReference>
<keyword evidence="3" id="KW-1185">Reference proteome</keyword>
<organism evidence="2 3">
    <name type="scientific">Phlyctema vagabunda</name>
    <dbReference type="NCBI Taxonomy" id="108571"/>
    <lineage>
        <taxon>Eukaryota</taxon>
        <taxon>Fungi</taxon>
        <taxon>Dikarya</taxon>
        <taxon>Ascomycota</taxon>
        <taxon>Pezizomycotina</taxon>
        <taxon>Leotiomycetes</taxon>
        <taxon>Helotiales</taxon>
        <taxon>Dermateaceae</taxon>
        <taxon>Phlyctema</taxon>
    </lineage>
</organism>
<accession>A0ABR4P2B1</accession>
<gene>
    <name evidence="2" type="ORF">PVAG01_11432</name>
</gene>
<evidence type="ECO:0000256" key="1">
    <source>
        <dbReference type="SAM" id="MobiDB-lite"/>
    </source>
</evidence>
<dbReference type="PANTHER" id="PTHR42085">
    <property type="entry name" value="F-BOX DOMAIN-CONTAINING PROTEIN"/>
    <property type="match status" value="1"/>
</dbReference>
<evidence type="ECO:0000313" key="3">
    <source>
        <dbReference type="Proteomes" id="UP001629113"/>
    </source>
</evidence>
<sequence>MSRTSRAMSTISHRDQEPPPHLEPQQYFPLMELPFELRLSIYQFLIPNIFREEMRVNTKALRDDGPCYPALLRANRQLYKEVSKQFYGQVYFRLWINPSGWHFNGNDGMPIKNALPSAIQMVGQLDLSIYLGMYSDNFNYKQLLSKYFRSTTTLRNLRLRLVISIEFFDLHQNRLELLKQGLEAELYPLKEARGLCQVILHTIDHDHPTTAYGHEESFEESMAGMLEMIRSYLDDLTTQMTSLEGV</sequence>
<dbReference type="EMBL" id="JBFCZG010000011">
    <property type="protein sequence ID" value="KAL3417432.1"/>
    <property type="molecule type" value="Genomic_DNA"/>
</dbReference>
<name>A0ABR4P2B1_9HELO</name>
<dbReference type="InterPro" id="IPR038883">
    <property type="entry name" value="AN11006-like"/>
</dbReference>
<proteinExistence type="predicted"/>